<dbReference type="CDD" id="cd20071">
    <property type="entry name" value="SET_SMYD"/>
    <property type="match status" value="1"/>
</dbReference>
<dbReference type="SUPFAM" id="SSF82199">
    <property type="entry name" value="SET domain"/>
    <property type="match status" value="1"/>
</dbReference>
<protein>
    <submittedName>
        <fullName evidence="2">SET domain-containing protein</fullName>
    </submittedName>
</protein>
<dbReference type="PANTHER" id="PTHR47332">
    <property type="entry name" value="SET DOMAIN-CONTAINING PROTEIN 5"/>
    <property type="match status" value="1"/>
</dbReference>
<dbReference type="RefSeq" id="XP_033379174.1">
    <property type="nucleotide sequence ID" value="XM_033529125.1"/>
</dbReference>
<dbReference type="Pfam" id="PF00856">
    <property type="entry name" value="SET"/>
    <property type="match status" value="1"/>
</dbReference>
<reference evidence="2" key="1">
    <citation type="journal article" date="2020" name="Stud. Mycol.">
        <title>101 Dothideomycetes genomes: a test case for predicting lifestyles and emergence of pathogens.</title>
        <authorList>
            <person name="Haridas S."/>
            <person name="Albert R."/>
            <person name="Binder M."/>
            <person name="Bloem J."/>
            <person name="Labutti K."/>
            <person name="Salamov A."/>
            <person name="Andreopoulos B."/>
            <person name="Baker S."/>
            <person name="Barry K."/>
            <person name="Bills G."/>
            <person name="Bluhm B."/>
            <person name="Cannon C."/>
            <person name="Castanera R."/>
            <person name="Culley D."/>
            <person name="Daum C."/>
            <person name="Ezra D."/>
            <person name="Gonzalez J."/>
            <person name="Henrissat B."/>
            <person name="Kuo A."/>
            <person name="Liang C."/>
            <person name="Lipzen A."/>
            <person name="Lutzoni F."/>
            <person name="Magnuson J."/>
            <person name="Mondo S."/>
            <person name="Nolan M."/>
            <person name="Ohm R."/>
            <person name="Pangilinan J."/>
            <person name="Park H.-J."/>
            <person name="Ramirez L."/>
            <person name="Alfaro M."/>
            <person name="Sun H."/>
            <person name="Tritt A."/>
            <person name="Yoshinaga Y."/>
            <person name="Zwiers L.-H."/>
            <person name="Turgeon B."/>
            <person name="Goodwin S."/>
            <person name="Spatafora J."/>
            <person name="Crous P."/>
            <person name="Grigoriev I."/>
        </authorList>
    </citation>
    <scope>NUCLEOTIDE SEQUENCE</scope>
    <source>
        <strain evidence="2">CBS 175.79</strain>
    </source>
</reference>
<dbReference type="InterPro" id="IPR001214">
    <property type="entry name" value="SET_dom"/>
</dbReference>
<dbReference type="InterPro" id="IPR046341">
    <property type="entry name" value="SET_dom_sf"/>
</dbReference>
<dbReference type="Gene3D" id="2.170.270.10">
    <property type="entry name" value="SET domain"/>
    <property type="match status" value="1"/>
</dbReference>
<keyword evidence="3" id="KW-1185">Reference proteome</keyword>
<dbReference type="AlphaFoldDB" id="A0A6A5XCK4"/>
<evidence type="ECO:0000313" key="3">
    <source>
        <dbReference type="Proteomes" id="UP000799778"/>
    </source>
</evidence>
<dbReference type="SMART" id="SM00317">
    <property type="entry name" value="SET"/>
    <property type="match status" value="1"/>
</dbReference>
<dbReference type="InterPro" id="IPR011990">
    <property type="entry name" value="TPR-like_helical_dom_sf"/>
</dbReference>
<feature type="domain" description="SET" evidence="1">
    <location>
        <begin position="7"/>
        <end position="153"/>
    </location>
</feature>
<gene>
    <name evidence="2" type="ORF">BU24DRAFT_427035</name>
</gene>
<dbReference type="Gene3D" id="1.25.40.10">
    <property type="entry name" value="Tetratricopeptide repeat domain"/>
    <property type="match status" value="1"/>
</dbReference>
<proteinExistence type="predicted"/>
<dbReference type="GeneID" id="54286522"/>
<sequence length="331" mass="37154">MGTTSSLPMYSVEDVPGKGKGLIALKDIPVGARIVSETPFLTSGLGVANLEQLQIQVYQQVSSLSESQQQAFLSLHNIYPYISSAAKYRGIFRTNALPIGPSLQLGGVFLIACRINHACDNNAQNYWNDNLNQLTIHAVKDIPKGEEITISYLSSRRGRRWRQEELRNQFKFTCSCALCSLAPVQSRESDSKLNRVHELDCIIEQGGVQGLVSSAQRMLNYVDEQVQLWNEPTLDIIGLTRAYPDAFEIAIANGDLARARIFAERCLSLYRITGGDDSPEVPQYSELVQDPTRHLYFGMSMKWKTTLDEVPQGLGTEEFEDWLWKRKVEST</sequence>
<dbReference type="InterPro" id="IPR053185">
    <property type="entry name" value="SET_domain_protein"/>
</dbReference>
<dbReference type="PANTHER" id="PTHR47332:SF2">
    <property type="entry name" value="SET-6"/>
    <property type="match status" value="1"/>
</dbReference>
<accession>A0A6A5XCK4</accession>
<dbReference type="OrthoDB" id="265717at2759"/>
<evidence type="ECO:0000259" key="1">
    <source>
        <dbReference type="PROSITE" id="PS50280"/>
    </source>
</evidence>
<dbReference type="EMBL" id="ML978075">
    <property type="protein sequence ID" value="KAF2010835.1"/>
    <property type="molecule type" value="Genomic_DNA"/>
</dbReference>
<evidence type="ECO:0000313" key="2">
    <source>
        <dbReference type="EMBL" id="KAF2010835.1"/>
    </source>
</evidence>
<organism evidence="2 3">
    <name type="scientific">Aaosphaeria arxii CBS 175.79</name>
    <dbReference type="NCBI Taxonomy" id="1450172"/>
    <lineage>
        <taxon>Eukaryota</taxon>
        <taxon>Fungi</taxon>
        <taxon>Dikarya</taxon>
        <taxon>Ascomycota</taxon>
        <taxon>Pezizomycotina</taxon>
        <taxon>Dothideomycetes</taxon>
        <taxon>Pleosporomycetidae</taxon>
        <taxon>Pleosporales</taxon>
        <taxon>Pleosporales incertae sedis</taxon>
        <taxon>Aaosphaeria</taxon>
    </lineage>
</organism>
<dbReference type="PROSITE" id="PS50280">
    <property type="entry name" value="SET"/>
    <property type="match status" value="1"/>
</dbReference>
<name>A0A6A5XCK4_9PLEO</name>
<dbReference type="Proteomes" id="UP000799778">
    <property type="component" value="Unassembled WGS sequence"/>
</dbReference>